<evidence type="ECO:0000313" key="3">
    <source>
        <dbReference type="Proteomes" id="UP001330812"/>
    </source>
</evidence>
<gene>
    <name evidence="2" type="ORF">VSH64_14780</name>
</gene>
<proteinExistence type="predicted"/>
<protein>
    <submittedName>
        <fullName evidence="2">Uncharacterized protein</fullName>
    </submittedName>
</protein>
<evidence type="ECO:0000256" key="1">
    <source>
        <dbReference type="SAM" id="MobiDB-lite"/>
    </source>
</evidence>
<feature type="compositionally biased region" description="Acidic residues" evidence="1">
    <location>
        <begin position="47"/>
        <end position="62"/>
    </location>
</feature>
<feature type="compositionally biased region" description="Basic and acidic residues" evidence="1">
    <location>
        <begin position="10"/>
        <end position="26"/>
    </location>
</feature>
<dbReference type="Proteomes" id="UP001330812">
    <property type="component" value="Chromosome"/>
</dbReference>
<name>A0ABZ1IIJ5_9PSEU</name>
<accession>A0ABZ1IIJ5</accession>
<dbReference type="RefSeq" id="WP_326836164.1">
    <property type="nucleotide sequence ID" value="NZ_CP142149.1"/>
</dbReference>
<sequence>MIERHHHHRHESDDDRGLAEAAEHAGFDLGTDLAQPVRGHEHNAFDAEVDLGVDGEPPELRG</sequence>
<keyword evidence="3" id="KW-1185">Reference proteome</keyword>
<feature type="region of interest" description="Disordered" evidence="1">
    <location>
        <begin position="1"/>
        <end position="62"/>
    </location>
</feature>
<organism evidence="2 3">
    <name type="scientific">Amycolatopsis rhabdoformis</name>
    <dbReference type="NCBI Taxonomy" id="1448059"/>
    <lineage>
        <taxon>Bacteria</taxon>
        <taxon>Bacillati</taxon>
        <taxon>Actinomycetota</taxon>
        <taxon>Actinomycetes</taxon>
        <taxon>Pseudonocardiales</taxon>
        <taxon>Pseudonocardiaceae</taxon>
        <taxon>Amycolatopsis</taxon>
    </lineage>
</organism>
<reference evidence="2 3" key="1">
    <citation type="journal article" date="2015" name="Int. J. Syst. Evol. Microbiol.">
        <title>Amycolatopsis rhabdoformis sp. nov., an actinomycete isolated from a tropical forest soil.</title>
        <authorList>
            <person name="Souza W.R."/>
            <person name="Silva R.E."/>
            <person name="Goodfellow M."/>
            <person name="Busarakam K."/>
            <person name="Figueiro F.S."/>
            <person name="Ferreira D."/>
            <person name="Rodrigues-Filho E."/>
            <person name="Moraes L.A.B."/>
            <person name="Zucchi T.D."/>
        </authorList>
    </citation>
    <scope>NUCLEOTIDE SEQUENCE [LARGE SCALE GENOMIC DNA]</scope>
    <source>
        <strain evidence="2 3">NCIMB 14900</strain>
    </source>
</reference>
<evidence type="ECO:0000313" key="2">
    <source>
        <dbReference type="EMBL" id="WSE33364.1"/>
    </source>
</evidence>
<dbReference type="EMBL" id="CP142149">
    <property type="protein sequence ID" value="WSE33364.1"/>
    <property type="molecule type" value="Genomic_DNA"/>
</dbReference>